<dbReference type="STRING" id="448385.sce7685"/>
<dbReference type="Pfam" id="PF08665">
    <property type="entry name" value="PglZ"/>
    <property type="match status" value="1"/>
</dbReference>
<gene>
    <name evidence="3" type="ordered locus">sce7685</name>
</gene>
<keyword evidence="4" id="KW-1185">Reference proteome</keyword>
<feature type="compositionally biased region" description="Low complexity" evidence="1">
    <location>
        <begin position="829"/>
        <end position="848"/>
    </location>
</feature>
<sequence length="943" mass="101331">MSLDLPTLSTSDLQEELRQIHRHTRRSYTAAVACRGEPGRVSVDLDDKKVLFRVAPVRSELEMRRVLAEGGEDPVVLLVDFEQRLPADLAGRLAGGKVHPVDRGRQLARMFGATATSAELQACRPLCDALRARAVPSWRMQGSTVDLETAWRALLARDAGIPFEGALTEERVVDFCASSPVAPAFVKALADNGPLRAALLQHLGEASGPVAAIAWRAWERGEGRAVAALALVLEVAAKKLSGHAYLLGQVRTAMARLDPELRKLSPDAPLFARWGELGPVMARRLAPPVLDRALADADAILQDEPVADVLVESRWLPGAFELSAKALGDALVAATASPTPDAIERADEASKRLQNHRRARVDDSNEKRLAARAEMALKLVAYLGTRPQLEAELRELGDHDRMRSLAEHYAEHGAYVDAARAVARGEETAGALAQGIQAVLTAVDAARDLDDERFASGLASWVQAGSPGSSRVVPIERALDEFGVGFLKEKRHRKLLVVLLDGMAWANAVELLTSLEEAHVAPIRWKRGRLPPVLAALPTVTTVSRAALFKGKRLDPGEAEDTGKDPARFAGHKGLTKLLDQAPQLYLRPDVETTTGELSKKAAALVQSKDRVVAVVVNAIDDQLKGSRQMRVPCDLAHIKPLGPLLQEATDAGRAVLLIADHGHVLGARLASVSAPEAGAKRWRPLGVNDAPGPNEVCVSADSTWRPRGKAKVALLYRETEAYGGSAHVGEHGGASLAEAVSPAILVASDRLRQRIQIEEGEDDEALEVTPFQSPPWWDLRVRKPAVRTAPADAVVVAEPSPAPARQLSIPLIDVAAPKPIKERKDAARPAAAASGAPAAARKPGPSATLAKSKLLKERQRERGAEPRAVMMAWIDVLAAHQGRMAARLFTHEVGLLAHQAGGAVSEMGEWLNVDTYQVVSYDRVAQEVLLDLDLLQGLFGAD</sequence>
<dbReference type="RefSeq" id="WP_012240293.1">
    <property type="nucleotide sequence ID" value="NC_010162.1"/>
</dbReference>
<dbReference type="KEGG" id="scl:sce7685"/>
<protein>
    <submittedName>
        <fullName evidence="3">SC4G2.10, pglZ bacteriophage (PhiC31) resistance gene pglZ</fullName>
    </submittedName>
</protein>
<dbReference type="OrthoDB" id="5489294at2"/>
<reference evidence="3 4" key="1">
    <citation type="journal article" date="2007" name="Nat. Biotechnol.">
        <title>Complete genome sequence of the myxobacterium Sorangium cellulosum.</title>
        <authorList>
            <person name="Schneiker S."/>
            <person name="Perlova O."/>
            <person name="Kaiser O."/>
            <person name="Gerth K."/>
            <person name="Alici A."/>
            <person name="Altmeyer M.O."/>
            <person name="Bartels D."/>
            <person name="Bekel T."/>
            <person name="Beyer S."/>
            <person name="Bode E."/>
            <person name="Bode H.B."/>
            <person name="Bolten C.J."/>
            <person name="Choudhuri J.V."/>
            <person name="Doss S."/>
            <person name="Elnakady Y.A."/>
            <person name="Frank B."/>
            <person name="Gaigalat L."/>
            <person name="Goesmann A."/>
            <person name="Groeger C."/>
            <person name="Gross F."/>
            <person name="Jelsbak L."/>
            <person name="Jelsbak L."/>
            <person name="Kalinowski J."/>
            <person name="Kegler C."/>
            <person name="Knauber T."/>
            <person name="Konietzny S."/>
            <person name="Kopp M."/>
            <person name="Krause L."/>
            <person name="Krug D."/>
            <person name="Linke B."/>
            <person name="Mahmud T."/>
            <person name="Martinez-Arias R."/>
            <person name="McHardy A.C."/>
            <person name="Merai M."/>
            <person name="Meyer F."/>
            <person name="Mormann S."/>
            <person name="Munoz-Dorado J."/>
            <person name="Perez J."/>
            <person name="Pradella S."/>
            <person name="Rachid S."/>
            <person name="Raddatz G."/>
            <person name="Rosenau F."/>
            <person name="Rueckert C."/>
            <person name="Sasse F."/>
            <person name="Scharfe M."/>
            <person name="Schuster S.C."/>
            <person name="Suen G."/>
            <person name="Treuner-Lange A."/>
            <person name="Velicer G.J."/>
            <person name="Vorholter F.-J."/>
            <person name="Weissman K.J."/>
            <person name="Welch R.D."/>
            <person name="Wenzel S.C."/>
            <person name="Whitworth D.E."/>
            <person name="Wilhelm S."/>
            <person name="Wittmann C."/>
            <person name="Bloecker H."/>
            <person name="Puehler A."/>
            <person name="Mueller R."/>
        </authorList>
    </citation>
    <scope>NUCLEOTIDE SEQUENCE [LARGE SCALE GENOMIC DNA]</scope>
    <source>
        <strain evidence="4">So ce56</strain>
    </source>
</reference>
<accession>A9F608</accession>
<name>A9F608_SORC5</name>
<dbReference type="BioCyc" id="SCEL448385:SCE_RS39360-MONOMER"/>
<dbReference type="HOGENOM" id="CLU_330036_0_0_7"/>
<dbReference type="NCBIfam" id="NF033446">
    <property type="entry name" value="BREX_PglZ_2"/>
    <property type="match status" value="1"/>
</dbReference>
<dbReference type="AlphaFoldDB" id="A9F608"/>
<feature type="domain" description="Alkaline phosphatase-like protein PglZ C-terminal" evidence="2">
    <location>
        <begin position="848"/>
        <end position="940"/>
    </location>
</feature>
<dbReference type="Pfam" id="PF25863">
    <property type="entry name" value="PglZ_C"/>
    <property type="match status" value="1"/>
</dbReference>
<evidence type="ECO:0000313" key="4">
    <source>
        <dbReference type="Proteomes" id="UP000002139"/>
    </source>
</evidence>
<feature type="region of interest" description="Disordered" evidence="1">
    <location>
        <begin position="823"/>
        <end position="863"/>
    </location>
</feature>
<dbReference type="InterPro" id="IPR058882">
    <property type="entry name" value="PglZ_C"/>
</dbReference>
<evidence type="ECO:0000313" key="3">
    <source>
        <dbReference type="EMBL" id="CAN97854.1"/>
    </source>
</evidence>
<dbReference type="EMBL" id="AM746676">
    <property type="protein sequence ID" value="CAN97854.1"/>
    <property type="molecule type" value="Genomic_DNA"/>
</dbReference>
<dbReference type="eggNOG" id="COG1524">
    <property type="taxonomic scope" value="Bacteria"/>
</dbReference>
<dbReference type="InterPro" id="IPR047992">
    <property type="entry name" value="BREX_PglZ"/>
</dbReference>
<organism evidence="3 4">
    <name type="scientific">Sorangium cellulosum (strain So ce56)</name>
    <name type="common">Polyangium cellulosum (strain So ce56)</name>
    <dbReference type="NCBI Taxonomy" id="448385"/>
    <lineage>
        <taxon>Bacteria</taxon>
        <taxon>Pseudomonadati</taxon>
        <taxon>Myxococcota</taxon>
        <taxon>Polyangia</taxon>
        <taxon>Polyangiales</taxon>
        <taxon>Polyangiaceae</taxon>
        <taxon>Sorangium</taxon>
    </lineage>
</organism>
<evidence type="ECO:0000259" key="2">
    <source>
        <dbReference type="Pfam" id="PF25863"/>
    </source>
</evidence>
<evidence type="ECO:0000256" key="1">
    <source>
        <dbReference type="SAM" id="MobiDB-lite"/>
    </source>
</evidence>
<proteinExistence type="predicted"/>
<dbReference type="Proteomes" id="UP000002139">
    <property type="component" value="Chromosome"/>
</dbReference>